<dbReference type="RefSeq" id="WP_052041310.1">
    <property type="nucleotide sequence ID" value="NZ_CP138934.1"/>
</dbReference>
<evidence type="ECO:0000259" key="1">
    <source>
        <dbReference type="PROSITE" id="PS51782"/>
    </source>
</evidence>
<evidence type="ECO:0000313" key="3">
    <source>
        <dbReference type="Proteomes" id="UP000030598"/>
    </source>
</evidence>
<gene>
    <name evidence="2" type="ORF">EU91_1515</name>
</gene>
<dbReference type="Proteomes" id="UP000030598">
    <property type="component" value="Unassembled WGS sequence"/>
</dbReference>
<dbReference type="Pfam" id="PF08486">
    <property type="entry name" value="SpoIID"/>
    <property type="match status" value="1"/>
</dbReference>
<dbReference type="SMART" id="SM00257">
    <property type="entry name" value="LysM"/>
    <property type="match status" value="1"/>
</dbReference>
<dbReference type="InterPro" id="IPR036779">
    <property type="entry name" value="LysM_dom_sf"/>
</dbReference>
<sequence>MILKIIKNTHNFCLISILIFCFSQNRALSASKEPNISVLILKDKKIRIRSDRSIPLTIKGQRFSNKKIKGLTLKKQNNRTTLIFDKNKQKIYDLKNKEKFLVSSSDRRGIWVGQKRYAGKLNIFISDNYILVVNVLGIEKYLASVVGSEMPAKWPLEALKAQAIASRTYALKQKGNPLYDIDSTNMNQVYIGLEAGTHKTKRAVNSTRSLVLTYENKLINALFHSSSAGMTENSQDVWKNKYPYLSSVKDFDKNNPKLRWNQKFSQSQLQKLFPRIGGINKIEILNVTSTGRVKNVRIHGDFGTDQISGVDIRKKMNLKSTLVRFKFVEDNEFKSLNHTPKLLSTNGLENEPLTHIVRVGETLIVIADQYDVSVEEIVALNNIKDSSIIKIGQRLLVPRNPLNSSSSPAKILVVSGFGSGHGVGMSQWGAKHMANQGAKAKTILKHFYKGVEIKPFKKYFL</sequence>
<dbReference type="CDD" id="cd00118">
    <property type="entry name" value="LysM"/>
    <property type="match status" value="1"/>
</dbReference>
<dbReference type="Gene3D" id="3.10.350.10">
    <property type="entry name" value="LysM domain"/>
    <property type="match status" value="1"/>
</dbReference>
<name>A0A0A1ZBA2_PROMR</name>
<feature type="domain" description="LysM" evidence="1">
    <location>
        <begin position="353"/>
        <end position="397"/>
    </location>
</feature>
<dbReference type="Pfam" id="PF01476">
    <property type="entry name" value="LysM"/>
    <property type="match status" value="1"/>
</dbReference>
<dbReference type="PANTHER" id="PTHR30032:SF4">
    <property type="entry name" value="AMIDASE ENHANCER"/>
    <property type="match status" value="1"/>
</dbReference>
<proteinExistence type="predicted"/>
<dbReference type="EMBL" id="JNAH01000008">
    <property type="protein sequence ID" value="KGF85414.1"/>
    <property type="molecule type" value="Genomic_DNA"/>
</dbReference>
<accession>A0A0A1ZBA2</accession>
<organism evidence="2 3">
    <name type="scientific">Prochlorococcus marinus str. GP2</name>
    <dbReference type="NCBI Taxonomy" id="59925"/>
    <lineage>
        <taxon>Bacteria</taxon>
        <taxon>Bacillati</taxon>
        <taxon>Cyanobacteriota</taxon>
        <taxon>Cyanophyceae</taxon>
        <taxon>Synechococcales</taxon>
        <taxon>Prochlorococcaceae</taxon>
        <taxon>Prochlorococcus</taxon>
    </lineage>
</organism>
<dbReference type="eggNOG" id="COG2385">
    <property type="taxonomic scope" value="Bacteria"/>
</dbReference>
<dbReference type="OrthoDB" id="9794671at2"/>
<dbReference type="PANTHER" id="PTHR30032">
    <property type="entry name" value="N-ACETYLMURAMOYL-L-ALANINE AMIDASE-RELATED"/>
    <property type="match status" value="1"/>
</dbReference>
<dbReference type="InterPro" id="IPR013693">
    <property type="entry name" value="SpoIID/LytB_N"/>
</dbReference>
<comment type="caution">
    <text evidence="2">The sequence shown here is derived from an EMBL/GenBank/DDBJ whole genome shotgun (WGS) entry which is preliminary data.</text>
</comment>
<reference evidence="3" key="1">
    <citation type="journal article" date="2014" name="Sci. Data">
        <title>Genomes of diverse isolates of the marine cyanobacterium Prochlorococcus.</title>
        <authorList>
            <person name="Biller S."/>
            <person name="Berube P."/>
            <person name="Thompson J."/>
            <person name="Kelly L."/>
            <person name="Roggensack S."/>
            <person name="Awad L."/>
            <person name="Roache-Johnson K."/>
            <person name="Ding H."/>
            <person name="Giovannoni S.J."/>
            <person name="Moore L.R."/>
            <person name="Chisholm S.W."/>
        </authorList>
    </citation>
    <scope>NUCLEOTIDE SEQUENCE [LARGE SCALE GENOMIC DNA]</scope>
    <source>
        <strain evidence="3">GP2</strain>
    </source>
</reference>
<dbReference type="SUPFAM" id="SSF54106">
    <property type="entry name" value="LysM domain"/>
    <property type="match status" value="1"/>
</dbReference>
<dbReference type="InterPro" id="IPR051922">
    <property type="entry name" value="Bact_Sporulation_Assoc"/>
</dbReference>
<dbReference type="GO" id="GO:0030435">
    <property type="term" value="P:sporulation resulting in formation of a cellular spore"/>
    <property type="evidence" value="ECO:0007669"/>
    <property type="project" value="InterPro"/>
</dbReference>
<dbReference type="NCBIfam" id="TIGR02669">
    <property type="entry name" value="SpoIID_LytB"/>
    <property type="match status" value="1"/>
</dbReference>
<dbReference type="PROSITE" id="PS51782">
    <property type="entry name" value="LYSM"/>
    <property type="match status" value="1"/>
</dbReference>
<dbReference type="InterPro" id="IPR018392">
    <property type="entry name" value="LysM"/>
</dbReference>
<dbReference type="AlphaFoldDB" id="A0A0A1ZBA2"/>
<dbReference type="InterPro" id="IPR013486">
    <property type="entry name" value="SpoIID/LytB"/>
</dbReference>
<protein>
    <submittedName>
        <fullName evidence="2">Putative sporulation protein SpoIID</fullName>
    </submittedName>
</protein>
<dbReference type="GO" id="GO:0030288">
    <property type="term" value="C:outer membrane-bounded periplasmic space"/>
    <property type="evidence" value="ECO:0007669"/>
    <property type="project" value="TreeGrafter"/>
</dbReference>
<evidence type="ECO:0000313" key="2">
    <source>
        <dbReference type="EMBL" id="KGF85414.1"/>
    </source>
</evidence>
<dbReference type="STRING" id="59925.EU91_1515"/>